<keyword evidence="2" id="KW-1185">Reference proteome</keyword>
<accession>A0A3M7RLU2</accession>
<gene>
    <name evidence="1" type="ORF">BpHYR1_049758</name>
</gene>
<evidence type="ECO:0000313" key="2">
    <source>
        <dbReference type="Proteomes" id="UP000276133"/>
    </source>
</evidence>
<protein>
    <submittedName>
        <fullName evidence="1">Uncharacterized protein</fullName>
    </submittedName>
</protein>
<evidence type="ECO:0000313" key="1">
    <source>
        <dbReference type="EMBL" id="RNA24380.1"/>
    </source>
</evidence>
<name>A0A3M7RLU2_BRAPC</name>
<dbReference type="EMBL" id="REGN01003132">
    <property type="protein sequence ID" value="RNA24380.1"/>
    <property type="molecule type" value="Genomic_DNA"/>
</dbReference>
<comment type="caution">
    <text evidence="1">The sequence shown here is derived from an EMBL/GenBank/DDBJ whole genome shotgun (WGS) entry which is preliminary data.</text>
</comment>
<dbReference type="Proteomes" id="UP000276133">
    <property type="component" value="Unassembled WGS sequence"/>
</dbReference>
<organism evidence="1 2">
    <name type="scientific">Brachionus plicatilis</name>
    <name type="common">Marine rotifer</name>
    <name type="synonym">Brachionus muelleri</name>
    <dbReference type="NCBI Taxonomy" id="10195"/>
    <lineage>
        <taxon>Eukaryota</taxon>
        <taxon>Metazoa</taxon>
        <taxon>Spiralia</taxon>
        <taxon>Gnathifera</taxon>
        <taxon>Rotifera</taxon>
        <taxon>Eurotatoria</taxon>
        <taxon>Monogononta</taxon>
        <taxon>Pseudotrocha</taxon>
        <taxon>Ploima</taxon>
        <taxon>Brachionidae</taxon>
        <taxon>Brachionus</taxon>
    </lineage>
</organism>
<proteinExistence type="predicted"/>
<sequence>MTGISRIAVVVGLGINCCAYAQGVYLSLNLDNSWWIIHYHRQNGYHTGCHHPSRFASSCMQIVTCSLPLTATTIRIYFDPFCDLKDLLDSGFFFRNWMKIILEGFLTLKLKNLRHNEFLTQKIVTSSGHNGRQFPSLRFIKAGEDLRRSIKTCSNASNKRDRIDGPKGTNASILFIRVKNLCFSCLTTPLTLKNSGYYYPTKPTYQISSSISFIPSLLNEDPLKKILHQSCHRESQAKNI</sequence>
<reference evidence="1 2" key="1">
    <citation type="journal article" date="2018" name="Sci. Rep.">
        <title>Genomic signatures of local adaptation to the degree of environmental predictability in rotifers.</title>
        <authorList>
            <person name="Franch-Gras L."/>
            <person name="Hahn C."/>
            <person name="Garcia-Roger E.M."/>
            <person name="Carmona M.J."/>
            <person name="Serra M."/>
            <person name="Gomez A."/>
        </authorList>
    </citation>
    <scope>NUCLEOTIDE SEQUENCE [LARGE SCALE GENOMIC DNA]</scope>
    <source>
        <strain evidence="1">HYR1</strain>
    </source>
</reference>
<dbReference type="AlphaFoldDB" id="A0A3M7RLU2"/>